<dbReference type="Proteomes" id="UP000184526">
    <property type="component" value="Unassembled WGS sequence"/>
</dbReference>
<protein>
    <submittedName>
        <fullName evidence="1">Uncharacterized protein</fullName>
    </submittedName>
</protein>
<accession>A0A1M5TAS4</accession>
<name>A0A1M5TAS4_9CLOT</name>
<organism evidence="1 2">
    <name type="scientific">Clostridium collagenovorans DSM 3089</name>
    <dbReference type="NCBI Taxonomy" id="1121306"/>
    <lineage>
        <taxon>Bacteria</taxon>
        <taxon>Bacillati</taxon>
        <taxon>Bacillota</taxon>
        <taxon>Clostridia</taxon>
        <taxon>Eubacteriales</taxon>
        <taxon>Clostridiaceae</taxon>
        <taxon>Clostridium</taxon>
    </lineage>
</organism>
<evidence type="ECO:0000313" key="1">
    <source>
        <dbReference type="EMBL" id="SHH47776.1"/>
    </source>
</evidence>
<reference evidence="1 2" key="1">
    <citation type="submission" date="2016-11" db="EMBL/GenBank/DDBJ databases">
        <authorList>
            <person name="Jaros S."/>
            <person name="Januszkiewicz K."/>
            <person name="Wedrychowicz H."/>
        </authorList>
    </citation>
    <scope>NUCLEOTIDE SEQUENCE [LARGE SCALE GENOMIC DNA]</scope>
    <source>
        <strain evidence="1 2">DSM 3089</strain>
    </source>
</reference>
<gene>
    <name evidence="1" type="ORF">SAMN02745196_00499</name>
</gene>
<dbReference type="AlphaFoldDB" id="A0A1M5TAS4"/>
<dbReference type="EMBL" id="FQXP01000003">
    <property type="protein sequence ID" value="SHH47776.1"/>
    <property type="molecule type" value="Genomic_DNA"/>
</dbReference>
<evidence type="ECO:0000313" key="2">
    <source>
        <dbReference type="Proteomes" id="UP000184526"/>
    </source>
</evidence>
<sequence>MIIDLSFPRIVLQKSLRNLDYFLDYKGLTLNSSCKFMILSNLTSIIFKDDSMRLCYNASKGYINTNFLNTYIYPLIYVMSEMKKQLSREDMKVILKSLAMYK</sequence>
<proteinExistence type="predicted"/>
<keyword evidence="2" id="KW-1185">Reference proteome</keyword>